<dbReference type="EMBL" id="CP042469">
    <property type="protein sequence ID" value="QOX62505.1"/>
    <property type="molecule type" value="Genomic_DNA"/>
</dbReference>
<accession>A0ACD1A847</accession>
<evidence type="ECO:0000313" key="2">
    <source>
        <dbReference type="Proteomes" id="UP000594014"/>
    </source>
</evidence>
<protein>
    <submittedName>
        <fullName evidence="1">Zinc ribbon domain-containing protein</fullName>
    </submittedName>
</protein>
<evidence type="ECO:0000313" key="1">
    <source>
        <dbReference type="EMBL" id="QOX62505.1"/>
    </source>
</evidence>
<proteinExistence type="predicted"/>
<reference evidence="1" key="1">
    <citation type="submission" date="2019-08" db="EMBL/GenBank/DDBJ databases">
        <title>Genome sequence of Clostridiales bacterium MT110.</title>
        <authorList>
            <person name="Cao J."/>
        </authorList>
    </citation>
    <scope>NUCLEOTIDE SEQUENCE</scope>
    <source>
        <strain evidence="1">MT110</strain>
    </source>
</reference>
<name>A0ACD1A847_9FIRM</name>
<organism evidence="1 2">
    <name type="scientific">Anoxybacterium hadale</name>
    <dbReference type="NCBI Taxonomy" id="3408580"/>
    <lineage>
        <taxon>Bacteria</taxon>
        <taxon>Bacillati</taxon>
        <taxon>Bacillota</taxon>
        <taxon>Clostridia</taxon>
        <taxon>Peptostreptococcales</taxon>
        <taxon>Anaerovoracaceae</taxon>
        <taxon>Anoxybacterium</taxon>
    </lineage>
</organism>
<keyword evidence="2" id="KW-1185">Reference proteome</keyword>
<sequence length="363" mass="40322">MRCSNCGKKIRKRSNFCIKCGAKVPPALKKDKKAKNGEKGEKKKRRKRILVPAAILILILVVAFLLFGCDRVKQGLEENKAYTKISQTVKDKLPFDLPKLPEIPIDLPALTKKLPFDFPNPAALLGDKEPPDDEQILEDLKKYLEKEEKVKLNSLEIERRDTAEEGKEETVYAKAETTSKKGTIQKSYNLFYKKGLLGGWKLKEAVDSEQAEKEAKAAKKEKEAKEAKEAKAAKADKSGNGEKEEKSAAGEKSKEEEAPKGVDSKIVLADENLYQDLPSDWTYSNVKVIAHSLDMDSGTDRVIVYMELKTAYVNLTGTKEITYQLDHKTGEWKSTGPASKLACLSIEPIVIPGQENGANGLPV</sequence>
<gene>
    <name evidence="1" type="ORF">FRZ06_03660</name>
</gene>
<dbReference type="Proteomes" id="UP000594014">
    <property type="component" value="Chromosome"/>
</dbReference>